<dbReference type="STRING" id="906689.A0A2I0W810"/>
<dbReference type="CDD" id="cd01650">
    <property type="entry name" value="RT_nLTR_like"/>
    <property type="match status" value="1"/>
</dbReference>
<evidence type="ECO:0000259" key="1">
    <source>
        <dbReference type="PROSITE" id="PS50878"/>
    </source>
</evidence>
<dbReference type="PANTHER" id="PTHR31635:SF196">
    <property type="entry name" value="REVERSE TRANSCRIPTASE DOMAIN-CONTAINING PROTEIN-RELATED"/>
    <property type="match status" value="1"/>
</dbReference>
<reference evidence="2 3" key="1">
    <citation type="journal article" date="2016" name="Sci. Rep.">
        <title>The Dendrobium catenatum Lindl. genome sequence provides insights into polysaccharide synthase, floral development and adaptive evolution.</title>
        <authorList>
            <person name="Zhang G.Q."/>
            <person name="Xu Q."/>
            <person name="Bian C."/>
            <person name="Tsai W.C."/>
            <person name="Yeh C.M."/>
            <person name="Liu K.W."/>
            <person name="Yoshida K."/>
            <person name="Zhang L.S."/>
            <person name="Chang S.B."/>
            <person name="Chen F."/>
            <person name="Shi Y."/>
            <person name="Su Y.Y."/>
            <person name="Zhang Y.Q."/>
            <person name="Chen L.J."/>
            <person name="Yin Y."/>
            <person name="Lin M."/>
            <person name="Huang H."/>
            <person name="Deng H."/>
            <person name="Wang Z.W."/>
            <person name="Zhu S.L."/>
            <person name="Zhao X."/>
            <person name="Deng C."/>
            <person name="Niu S.C."/>
            <person name="Huang J."/>
            <person name="Wang M."/>
            <person name="Liu G.H."/>
            <person name="Yang H.J."/>
            <person name="Xiao X.J."/>
            <person name="Hsiao Y.Y."/>
            <person name="Wu W.L."/>
            <person name="Chen Y.Y."/>
            <person name="Mitsuda N."/>
            <person name="Ohme-Takagi M."/>
            <person name="Luo Y.B."/>
            <person name="Van de Peer Y."/>
            <person name="Liu Z.J."/>
        </authorList>
    </citation>
    <scope>NUCLEOTIDE SEQUENCE [LARGE SCALE GENOMIC DNA]</scope>
    <source>
        <tissue evidence="2">The whole plant</tissue>
    </source>
</reference>
<organism evidence="2 3">
    <name type="scientific">Dendrobium catenatum</name>
    <dbReference type="NCBI Taxonomy" id="906689"/>
    <lineage>
        <taxon>Eukaryota</taxon>
        <taxon>Viridiplantae</taxon>
        <taxon>Streptophyta</taxon>
        <taxon>Embryophyta</taxon>
        <taxon>Tracheophyta</taxon>
        <taxon>Spermatophyta</taxon>
        <taxon>Magnoliopsida</taxon>
        <taxon>Liliopsida</taxon>
        <taxon>Asparagales</taxon>
        <taxon>Orchidaceae</taxon>
        <taxon>Epidendroideae</taxon>
        <taxon>Malaxideae</taxon>
        <taxon>Dendrobiinae</taxon>
        <taxon>Dendrobium</taxon>
    </lineage>
</organism>
<dbReference type="PROSITE" id="PS50878">
    <property type="entry name" value="RT_POL"/>
    <property type="match status" value="1"/>
</dbReference>
<proteinExistence type="predicted"/>
<evidence type="ECO:0000313" key="3">
    <source>
        <dbReference type="Proteomes" id="UP000233837"/>
    </source>
</evidence>
<dbReference type="PANTHER" id="PTHR31635">
    <property type="entry name" value="REVERSE TRANSCRIPTASE DOMAIN-CONTAINING PROTEIN-RELATED"/>
    <property type="match status" value="1"/>
</dbReference>
<dbReference type="InterPro" id="IPR043128">
    <property type="entry name" value="Rev_trsase/Diguanyl_cyclase"/>
</dbReference>
<sequence length="737" mass="83710">MSQKLDHIIFNNSWISTFQLTHIKNLTRTLSNLSPLLLSITRNSVYNFHPFRFQNIWLLDDSFLNSVQSNWKEASSKFPVEGDRNTTIFYNIANHNKMSRQIHKINFPDGDIIEKPNLIFISGIEYFEIAFNKDFSLNLNINPLEKIVPVNLLESLLSPITDSEIKKVIFDGAPNSSPGPDGYTFEFYKSSWEITGLYVCQAIKNFLSSGRLPDYVKATAIVLIPKQPHATHIADFRPISLCNTFYKIIAKLLANRMRDIMPIIIHPSQAGFIKGRLSSDNVILASEILREMGLFSKINHFCAKLDIKKAFDTVSREFISHRMRLKGFPPQFIKWVNGCIYDVPFYICLNGKLEGYFISTSGLRQGCPLSPLLFDIAMDALSCTLDAGDFRGITFGNNSLSHLLYADDVLVFGATNLPNALNLNLILDDFAASSGLKINNSKCTIIFSKETHLNSDIANLLGYQISVLALKYLGLPIALKKLSFSNFLPQLSRLSTLLDGWKVKFLSFAGRIQFLKFTIANTIAYWIRGAILPKRCCKLIERYCARFLYHGNASSKKLHLISWKRTCKPTVFGGLGIPDIQSMQFGFACTFLWRYYNANSLAAAWLRYKYHSPYRECTSYASKFWKSIFIVASKIKNKLNFQICNSNSILSFYWDPWLSGNSIANITHGAAMSYASVSDYLCDGNWCLPLNLNPNVNTLIHSLQTHDDTVNISWMGKDKPIFRTFKLLYFEGEIVVN</sequence>
<dbReference type="SUPFAM" id="SSF56672">
    <property type="entry name" value="DNA/RNA polymerases"/>
    <property type="match status" value="1"/>
</dbReference>
<protein>
    <submittedName>
        <fullName evidence="2">Ribonuclease H protein</fullName>
    </submittedName>
</protein>
<dbReference type="Pfam" id="PF00078">
    <property type="entry name" value="RVT_1"/>
    <property type="match status" value="1"/>
</dbReference>
<evidence type="ECO:0000313" key="2">
    <source>
        <dbReference type="EMBL" id="PKU71795.1"/>
    </source>
</evidence>
<feature type="domain" description="Reverse transcriptase" evidence="1">
    <location>
        <begin position="205"/>
        <end position="465"/>
    </location>
</feature>
<name>A0A2I0W810_9ASPA</name>
<dbReference type="EMBL" id="KZ502859">
    <property type="protein sequence ID" value="PKU71795.1"/>
    <property type="molecule type" value="Genomic_DNA"/>
</dbReference>
<reference evidence="2 3" key="2">
    <citation type="journal article" date="2017" name="Nature">
        <title>The Apostasia genome and the evolution of orchids.</title>
        <authorList>
            <person name="Zhang G.Q."/>
            <person name="Liu K.W."/>
            <person name="Li Z."/>
            <person name="Lohaus R."/>
            <person name="Hsiao Y.Y."/>
            <person name="Niu S.C."/>
            <person name="Wang J.Y."/>
            <person name="Lin Y.C."/>
            <person name="Xu Q."/>
            <person name="Chen L.J."/>
            <person name="Yoshida K."/>
            <person name="Fujiwara S."/>
            <person name="Wang Z.W."/>
            <person name="Zhang Y.Q."/>
            <person name="Mitsuda N."/>
            <person name="Wang M."/>
            <person name="Liu G.H."/>
            <person name="Pecoraro L."/>
            <person name="Huang H.X."/>
            <person name="Xiao X.J."/>
            <person name="Lin M."/>
            <person name="Wu X.Y."/>
            <person name="Wu W.L."/>
            <person name="Chen Y.Y."/>
            <person name="Chang S.B."/>
            <person name="Sakamoto S."/>
            <person name="Ohme-Takagi M."/>
            <person name="Yagi M."/>
            <person name="Zeng S.J."/>
            <person name="Shen C.Y."/>
            <person name="Yeh C.M."/>
            <person name="Luo Y.B."/>
            <person name="Tsai W.C."/>
            <person name="Van de Peer Y."/>
            <person name="Liu Z.J."/>
        </authorList>
    </citation>
    <scope>NUCLEOTIDE SEQUENCE [LARGE SCALE GENOMIC DNA]</scope>
    <source>
        <tissue evidence="2">The whole plant</tissue>
    </source>
</reference>
<dbReference type="InterPro" id="IPR000477">
    <property type="entry name" value="RT_dom"/>
</dbReference>
<dbReference type="Proteomes" id="UP000233837">
    <property type="component" value="Unassembled WGS sequence"/>
</dbReference>
<dbReference type="AlphaFoldDB" id="A0A2I0W810"/>
<dbReference type="Gene3D" id="3.30.70.270">
    <property type="match status" value="1"/>
</dbReference>
<keyword evidence="3" id="KW-1185">Reference proteome</keyword>
<gene>
    <name evidence="2" type="ORF">MA16_Dca008324</name>
</gene>
<accession>A0A2I0W810</accession>
<dbReference type="InterPro" id="IPR043502">
    <property type="entry name" value="DNA/RNA_pol_sf"/>
</dbReference>